<dbReference type="GO" id="GO:0005744">
    <property type="term" value="C:TIM23 mitochondrial import inner membrane translocase complex"/>
    <property type="evidence" value="ECO:0007669"/>
    <property type="project" value="UniProtKB-UniRule"/>
</dbReference>
<dbReference type="InterPro" id="IPR004274">
    <property type="entry name" value="FCP1_dom"/>
</dbReference>
<dbReference type="InterPro" id="IPR050365">
    <property type="entry name" value="TIM50"/>
</dbReference>
<keyword evidence="1" id="KW-0809">Transit peptide</keyword>
<dbReference type="SMART" id="SM00577">
    <property type="entry name" value="CPDc"/>
    <property type="match status" value="1"/>
</dbReference>
<dbReference type="GO" id="GO:0015031">
    <property type="term" value="P:protein transport"/>
    <property type="evidence" value="ECO:0007669"/>
    <property type="project" value="UniProtKB-KW"/>
</dbReference>
<dbReference type="PROSITE" id="PS50969">
    <property type="entry name" value="FCP1"/>
    <property type="match status" value="1"/>
</dbReference>
<dbReference type="AlphaFoldDB" id="G0UUT4"/>
<proteinExistence type="inferred from homology"/>
<comment type="function">
    <text evidence="1">Essential component of the TIM23 complex, a complex that mediates the translocation of transit peptide-containing proteins across the mitochondrial inner membrane.</text>
</comment>
<dbReference type="Pfam" id="PF03031">
    <property type="entry name" value="NIF"/>
    <property type="match status" value="1"/>
</dbReference>
<keyword evidence="1" id="KW-0811">Translocation</keyword>
<dbReference type="InterPro" id="IPR036412">
    <property type="entry name" value="HAD-like_sf"/>
</dbReference>
<evidence type="ECO:0000256" key="1">
    <source>
        <dbReference type="RuleBase" id="RU365079"/>
    </source>
</evidence>
<dbReference type="Gene3D" id="3.40.50.1000">
    <property type="entry name" value="HAD superfamily/HAD-like"/>
    <property type="match status" value="1"/>
</dbReference>
<name>G0UUT4_TRYCI</name>
<evidence type="ECO:0000313" key="3">
    <source>
        <dbReference type="EMBL" id="CCC93148.1"/>
    </source>
</evidence>
<dbReference type="InterPro" id="IPR023214">
    <property type="entry name" value="HAD_sf"/>
</dbReference>
<comment type="similarity">
    <text evidence="1">Belongs to the TIM50 family.</text>
</comment>
<dbReference type="SUPFAM" id="SSF56784">
    <property type="entry name" value="HAD-like"/>
    <property type="match status" value="1"/>
</dbReference>
<dbReference type="VEuPathDB" id="TriTrypDB:TcIL3000_9_5560"/>
<dbReference type="EMBL" id="HE575322">
    <property type="protein sequence ID" value="CCC93148.1"/>
    <property type="molecule type" value="Genomic_DNA"/>
</dbReference>
<sequence>MKSVKRDLSPTPAGHKLLRKNVFKSPFAAGNEEVRVRREPTMMREEDQLVAPADNDNKRYTLVLDLDETVIYAREGPLYARPYLNELLDFIKRNFEVIVWTAGEREYAKSIMEEINVDNTVRHLIYRHEVWFSFDDYTKDLKRLGRDIDYVVIIENTPECVRSNPQNGIIVDDFRVYSKLPLPQGDTEAKVLRRNKRQPKAKVRRPATDRTLLLLKELLGALVKSGEPVPRFLANCPLLTEQTAVGFDGHEIQIYHLGRRRKRGAPRLSSPAPKRVKEFHACLS</sequence>
<dbReference type="FunFam" id="3.40.50.1000:FF:000159">
    <property type="entry name" value="TFIIF-stimulated CTD phosphatase"/>
    <property type="match status" value="1"/>
</dbReference>
<organism evidence="3">
    <name type="scientific">Trypanosoma congolense (strain IL3000)</name>
    <dbReference type="NCBI Taxonomy" id="1068625"/>
    <lineage>
        <taxon>Eukaryota</taxon>
        <taxon>Discoba</taxon>
        <taxon>Euglenozoa</taxon>
        <taxon>Kinetoplastea</taxon>
        <taxon>Metakinetoplastina</taxon>
        <taxon>Trypanosomatida</taxon>
        <taxon>Trypanosomatidae</taxon>
        <taxon>Trypanosoma</taxon>
        <taxon>Nannomonas</taxon>
    </lineage>
</organism>
<dbReference type="CDD" id="cd07521">
    <property type="entry name" value="HAD_FCP1-like"/>
    <property type="match status" value="1"/>
</dbReference>
<feature type="domain" description="FCP1 homology" evidence="2">
    <location>
        <begin position="55"/>
        <end position="195"/>
    </location>
</feature>
<protein>
    <recommendedName>
        <fullName evidence="1">Mitochondrial import inner membrane translocase subunit TIM50</fullName>
    </recommendedName>
</protein>
<evidence type="ECO:0000259" key="2">
    <source>
        <dbReference type="PROSITE" id="PS50969"/>
    </source>
</evidence>
<comment type="subcellular location">
    <subcellularLocation>
        <location evidence="1">Mitochondrion inner membrane</location>
        <topology evidence="1">Single-pass membrane protein</topology>
    </subcellularLocation>
</comment>
<reference evidence="3" key="1">
    <citation type="journal article" date="2012" name="Proc. Natl. Acad. Sci. U.S.A.">
        <title>Antigenic diversity is generated by distinct evolutionary mechanisms in African trypanosome species.</title>
        <authorList>
            <person name="Jackson A.P."/>
            <person name="Berry A."/>
            <person name="Aslett M."/>
            <person name="Allison H.C."/>
            <person name="Burton P."/>
            <person name="Vavrova-Anderson J."/>
            <person name="Brown R."/>
            <person name="Browne H."/>
            <person name="Corton N."/>
            <person name="Hauser H."/>
            <person name="Gamble J."/>
            <person name="Gilderthorp R."/>
            <person name="Marcello L."/>
            <person name="McQuillan J."/>
            <person name="Otto T.D."/>
            <person name="Quail M.A."/>
            <person name="Sanders M.J."/>
            <person name="van Tonder A."/>
            <person name="Ginger M.L."/>
            <person name="Field M.C."/>
            <person name="Barry J.D."/>
            <person name="Hertz-Fowler C."/>
            <person name="Berriman M."/>
        </authorList>
    </citation>
    <scope>NUCLEOTIDE SEQUENCE</scope>
    <source>
        <strain evidence="3">IL3000</strain>
    </source>
</reference>
<keyword evidence="1" id="KW-0653">Protein transport</keyword>
<dbReference type="PANTHER" id="PTHR12210">
    <property type="entry name" value="DULLARD PROTEIN PHOSPHATASE"/>
    <property type="match status" value="1"/>
</dbReference>
<gene>
    <name evidence="3" type="ORF">TCIL3000_9_5560</name>
</gene>
<keyword evidence="1" id="KW-0813">Transport</keyword>
<comment type="subunit">
    <text evidence="1">Component of the TIM23 complex.</text>
</comment>
<keyword evidence="1" id="KW-0496">Mitochondrion</keyword>
<accession>G0UUT4</accession>